<gene>
    <name evidence="1" type="primary">Erv31_0</name>
    <name evidence="1" type="ORF">CALNIC_R15648</name>
</gene>
<keyword evidence="2" id="KW-1185">Reference proteome</keyword>
<evidence type="ECO:0000313" key="1">
    <source>
        <dbReference type="EMBL" id="NWW99147.1"/>
    </source>
</evidence>
<dbReference type="PANTHER" id="PTHR10424:SF68">
    <property type="entry name" value="ENDOGENOUS RETROVIRUS GROUP 3 MEMBER 1 ENV POLYPROTEIN"/>
    <property type="match status" value="1"/>
</dbReference>
<protein>
    <submittedName>
        <fullName evidence="1">ENR1 protein</fullName>
    </submittedName>
</protein>
<name>A0A7K6SMH5_CALNI</name>
<dbReference type="PANTHER" id="PTHR10424">
    <property type="entry name" value="VIRAL ENVELOPE PROTEIN"/>
    <property type="match status" value="1"/>
</dbReference>
<sequence length="281" mass="31748">CTWRTSGAWFCSITEPNRRQTWEPCHPLGTSNTTYFQTPWTPTGLFENGTRALKGHYWVCGQHAYKLLPANWTGVCYVGVIRPLFFLLPEGNDKNLGVRLSDDLSRSKRSVNTAIAGGSGQTWGKDDWSPQRIIQHYGPATWNPSEVISGAQEPLDNLNHVIRLQDALEKVSNETARALRLLADKAAQMRPAALQQRMVRDYLLAEEGGVCRRLNYSNCCLKIDDNGEIIEQIASRIRELAHVPIQTGKGWEFDALSWLPGAPWVKRILFYMLCSVVMLLF</sequence>
<dbReference type="Gene3D" id="1.10.287.210">
    <property type="match status" value="1"/>
</dbReference>
<dbReference type="InterPro" id="IPR018154">
    <property type="entry name" value="TLV/ENV_coat_polyprotein"/>
</dbReference>
<feature type="non-terminal residue" evidence="1">
    <location>
        <position position="1"/>
    </location>
</feature>
<dbReference type="AlphaFoldDB" id="A0A7K6SMH5"/>
<reference evidence="1 2" key="1">
    <citation type="submission" date="2019-09" db="EMBL/GenBank/DDBJ databases">
        <title>Bird 10,000 Genomes (B10K) Project - Family phase.</title>
        <authorList>
            <person name="Zhang G."/>
        </authorList>
    </citation>
    <scope>NUCLEOTIDE SEQUENCE [LARGE SCALE GENOMIC DNA]</scope>
    <source>
        <strain evidence="1">OUT-0007</strain>
        <tissue evidence="1">Blood</tissue>
    </source>
</reference>
<comment type="caution">
    <text evidence="1">The sequence shown here is derived from an EMBL/GenBank/DDBJ whole genome shotgun (WGS) entry which is preliminary data.</text>
</comment>
<accession>A0A7K6SMH5</accession>
<dbReference type="Proteomes" id="UP000546235">
    <property type="component" value="Unassembled WGS sequence"/>
</dbReference>
<organism evidence="1 2">
    <name type="scientific">Caloenas nicobarica</name>
    <name type="common">Nicobar pigeon</name>
    <dbReference type="NCBI Taxonomy" id="187106"/>
    <lineage>
        <taxon>Eukaryota</taxon>
        <taxon>Metazoa</taxon>
        <taxon>Chordata</taxon>
        <taxon>Craniata</taxon>
        <taxon>Vertebrata</taxon>
        <taxon>Euteleostomi</taxon>
        <taxon>Archelosauria</taxon>
        <taxon>Archosauria</taxon>
        <taxon>Dinosauria</taxon>
        <taxon>Saurischia</taxon>
        <taxon>Theropoda</taxon>
        <taxon>Coelurosauria</taxon>
        <taxon>Aves</taxon>
        <taxon>Neognathae</taxon>
        <taxon>Neoaves</taxon>
        <taxon>Columbimorphae</taxon>
        <taxon>Columbiformes</taxon>
        <taxon>Columbidae</taxon>
        <taxon>Caloenas</taxon>
    </lineage>
</organism>
<evidence type="ECO:0000313" key="2">
    <source>
        <dbReference type="Proteomes" id="UP000546235"/>
    </source>
</evidence>
<feature type="non-terminal residue" evidence="1">
    <location>
        <position position="281"/>
    </location>
</feature>
<dbReference type="EMBL" id="VZSB01000809">
    <property type="protein sequence ID" value="NWW99147.1"/>
    <property type="molecule type" value="Genomic_DNA"/>
</dbReference>
<dbReference type="SUPFAM" id="SSF58069">
    <property type="entry name" value="Virus ectodomain"/>
    <property type="match status" value="1"/>
</dbReference>
<proteinExistence type="predicted"/>